<gene>
    <name evidence="1" type="ORF">ESP62_007230</name>
</gene>
<keyword evidence="2" id="KW-1185">Reference proteome</keyword>
<dbReference type="AlphaFoldDB" id="A0A641APJ1"/>
<reference evidence="1" key="1">
    <citation type="submission" date="2019-09" db="EMBL/GenBank/DDBJ databases">
        <authorList>
            <person name="Li J."/>
        </authorList>
    </citation>
    <scope>NUCLEOTIDE SEQUENCE [LARGE SCALE GENOMIC DNA]</scope>
    <source>
        <strain evidence="1">NRBC 14897</strain>
    </source>
</reference>
<name>A0A641APJ1_9ACTN</name>
<organism evidence="1 2">
    <name type="scientific">Aeromicrobium fastidiosum</name>
    <dbReference type="NCBI Taxonomy" id="52699"/>
    <lineage>
        <taxon>Bacteria</taxon>
        <taxon>Bacillati</taxon>
        <taxon>Actinomycetota</taxon>
        <taxon>Actinomycetes</taxon>
        <taxon>Propionibacteriales</taxon>
        <taxon>Nocardioidaceae</taxon>
        <taxon>Aeromicrobium</taxon>
    </lineage>
</organism>
<dbReference type="RefSeq" id="WP_056610801.1">
    <property type="nucleotide sequence ID" value="NZ_JAGIOG010000001.1"/>
</dbReference>
<dbReference type="Proteomes" id="UP001515100">
    <property type="component" value="Unassembled WGS sequence"/>
</dbReference>
<accession>A0A641APJ1</accession>
<evidence type="ECO:0000313" key="1">
    <source>
        <dbReference type="EMBL" id="KAA1378165.1"/>
    </source>
</evidence>
<evidence type="ECO:0000313" key="2">
    <source>
        <dbReference type="Proteomes" id="UP001515100"/>
    </source>
</evidence>
<proteinExistence type="predicted"/>
<sequence length="181" mass="19830">MSGYVYDCEALVVEAGSGMVLLRGTHSEHGGEVSTWLRGVGIGTTLDQVMAFALADRQRPALLDIGGFGLVSCQESHRLLSRLVRAAIEATSTADKYEVTMLRGPGDAPTDPFCHACGHGSTLSIHDSDWPQRCDQRGHQAFGAKEDETWEESLDRHRREMSSWQFRSDMGLIPPMTVLAP</sequence>
<dbReference type="OrthoDB" id="9820483at2"/>
<protein>
    <submittedName>
        <fullName evidence="1">Uncharacterized protein</fullName>
    </submittedName>
</protein>
<comment type="caution">
    <text evidence="1">The sequence shown here is derived from an EMBL/GenBank/DDBJ whole genome shotgun (WGS) entry which is preliminary data.</text>
</comment>
<dbReference type="EMBL" id="SDPP02000002">
    <property type="protein sequence ID" value="KAA1378165.1"/>
    <property type="molecule type" value="Genomic_DNA"/>
</dbReference>